<dbReference type="PANTHER" id="PTHR39338:SF5">
    <property type="entry name" value="BLR6139 PROTEIN"/>
    <property type="match status" value="1"/>
</dbReference>
<evidence type="ECO:0000313" key="2">
    <source>
        <dbReference type="EMBL" id="ROR92763.1"/>
    </source>
</evidence>
<dbReference type="PIRSF" id="PIRSF010256">
    <property type="entry name" value="CoxE_vWa"/>
    <property type="match status" value="1"/>
</dbReference>
<evidence type="ECO:0000256" key="1">
    <source>
        <dbReference type="SAM" id="MobiDB-lite"/>
    </source>
</evidence>
<accession>A0A3N2CZ71</accession>
<dbReference type="Pfam" id="PF05762">
    <property type="entry name" value="VWA_CoxE"/>
    <property type="match status" value="1"/>
</dbReference>
<dbReference type="PANTHER" id="PTHR39338">
    <property type="entry name" value="BLL5662 PROTEIN-RELATED"/>
    <property type="match status" value="1"/>
</dbReference>
<dbReference type="SUPFAM" id="SSF53300">
    <property type="entry name" value="vWA-like"/>
    <property type="match status" value="1"/>
</dbReference>
<evidence type="ECO:0000313" key="3">
    <source>
        <dbReference type="Proteomes" id="UP000281738"/>
    </source>
</evidence>
<reference evidence="2 3" key="1">
    <citation type="submission" date="2018-11" db="EMBL/GenBank/DDBJ databases">
        <title>Sequencing the genomes of 1000 actinobacteria strains.</title>
        <authorList>
            <person name="Klenk H.-P."/>
        </authorList>
    </citation>
    <scope>NUCLEOTIDE SEQUENCE [LARGE SCALE GENOMIC DNA]</scope>
    <source>
        <strain evidence="2 3">DSM 12652</strain>
    </source>
</reference>
<dbReference type="EMBL" id="RKHO01000001">
    <property type="protein sequence ID" value="ROR92763.1"/>
    <property type="molecule type" value="Genomic_DNA"/>
</dbReference>
<sequence length="480" mass="52964">MTLLDRHLAFLRALRDAGLPVALSEGLDAVRAIEALGLHERETLRAAYSATLLTRQSHRPSFDQVFDLYWPALVGDGSDPTSGYSETFGTPEGGQEGAERLGLPDDGPADPTPLDDGPQALADFREALATAMALGDPDALAVLAREGVQRFGRIRGRGPGEQRWSAYNVSNRVSPGELVARALAALGMSNPDEDLSLRRLVEAQARAFEDLVETDVRRRAAEVRGPQHVARHTVRQAVEQIDFGSARRADLELMRREIQPLARRLATRLNREQHQRHRGPLDFRRTVRASMSSGGVPLETHHRPRRPGRPDLVVLCDVSGSVAGFAGFTLMLVFALREQFNRVRAFTFVDEVHEVTDRFVPGADPATVLADLAASARHASLWGRTSYGRAFTRFAEQHPDALGPRTNLLVLGDARSNHGDLALPVFRDLVHAARHTWWLNPEHVRNWDTGDSAASEYGRIAAMVECRNLTQLGEFVHDLA</sequence>
<dbReference type="RefSeq" id="WP_123392429.1">
    <property type="nucleotide sequence ID" value="NZ_RKHO01000001.1"/>
</dbReference>
<dbReference type="OrthoDB" id="5174525at2"/>
<protein>
    <recommendedName>
        <fullName evidence="4">VWA domain containing CoxE-like protein</fullName>
    </recommendedName>
</protein>
<feature type="region of interest" description="Disordered" evidence="1">
    <location>
        <begin position="80"/>
        <end position="119"/>
    </location>
</feature>
<name>A0A3N2CZ71_9ACTN</name>
<dbReference type="InterPro" id="IPR008912">
    <property type="entry name" value="Uncharacterised_CoxE"/>
</dbReference>
<dbReference type="Proteomes" id="UP000281738">
    <property type="component" value="Unassembled WGS sequence"/>
</dbReference>
<gene>
    <name evidence="2" type="ORF">EDD33_3662</name>
</gene>
<dbReference type="InterPro" id="IPR036465">
    <property type="entry name" value="vWFA_dom_sf"/>
</dbReference>
<keyword evidence="3" id="KW-1185">Reference proteome</keyword>
<evidence type="ECO:0008006" key="4">
    <source>
        <dbReference type="Google" id="ProtNLM"/>
    </source>
</evidence>
<dbReference type="AlphaFoldDB" id="A0A3N2CZ71"/>
<proteinExistence type="predicted"/>
<organism evidence="2 3">
    <name type="scientific">Nocardioides aurantiacus</name>
    <dbReference type="NCBI Taxonomy" id="86796"/>
    <lineage>
        <taxon>Bacteria</taxon>
        <taxon>Bacillati</taxon>
        <taxon>Actinomycetota</taxon>
        <taxon>Actinomycetes</taxon>
        <taxon>Propionibacteriales</taxon>
        <taxon>Nocardioidaceae</taxon>
        <taxon>Nocardioides</taxon>
    </lineage>
</organism>
<comment type="caution">
    <text evidence="2">The sequence shown here is derived from an EMBL/GenBank/DDBJ whole genome shotgun (WGS) entry which is preliminary data.</text>
</comment>
<dbReference type="InterPro" id="IPR011195">
    <property type="entry name" value="UCP010256"/>
</dbReference>